<sequence>MELGVHAQPAFAGSWSHPPPPTVPSPGPCSVAGVTAWVSSGEGPWTDGGWVGGASPGRGGAEKERQPEEEKRKWSRRKGAETGATGSGQVLLHWELCPCREFQSSRAAQPPQLSQWTSAAFLVFFSSCSSPPLGDLQARGLYRPYQRTLPHALARTSHLALALGVGFHCPTPTPLDRDPQAPYFRGRSGGGAEKGENTTHPTRTHCSFPAQRGEATQLGSHSKAQPRS</sequence>
<name>A0A7J8I8J7_MOLMO</name>
<reference evidence="2 3" key="1">
    <citation type="journal article" date="2020" name="Nature">
        <title>Six reference-quality genomes reveal evolution of bat adaptations.</title>
        <authorList>
            <person name="Jebb D."/>
            <person name="Huang Z."/>
            <person name="Pippel M."/>
            <person name="Hughes G.M."/>
            <person name="Lavrichenko K."/>
            <person name="Devanna P."/>
            <person name="Winkler S."/>
            <person name="Jermiin L.S."/>
            <person name="Skirmuntt E.C."/>
            <person name="Katzourakis A."/>
            <person name="Burkitt-Gray L."/>
            <person name="Ray D.A."/>
            <person name="Sullivan K.A.M."/>
            <person name="Roscito J.G."/>
            <person name="Kirilenko B.M."/>
            <person name="Davalos L.M."/>
            <person name="Corthals A.P."/>
            <person name="Power M.L."/>
            <person name="Jones G."/>
            <person name="Ransome R.D."/>
            <person name="Dechmann D.K.N."/>
            <person name="Locatelli A.G."/>
            <person name="Puechmaille S.J."/>
            <person name="Fedrigo O."/>
            <person name="Jarvis E.D."/>
            <person name="Hiller M."/>
            <person name="Vernes S.C."/>
            <person name="Myers E.W."/>
            <person name="Teeling E.C."/>
        </authorList>
    </citation>
    <scope>NUCLEOTIDE SEQUENCE [LARGE SCALE GENOMIC DNA]</scope>
    <source>
        <strain evidence="2">MMolMol1</strain>
        <tissue evidence="2">Muscle</tissue>
    </source>
</reference>
<comment type="caution">
    <text evidence="2">The sequence shown here is derived from an EMBL/GenBank/DDBJ whole genome shotgun (WGS) entry which is preliminary data.</text>
</comment>
<evidence type="ECO:0000313" key="3">
    <source>
        <dbReference type="Proteomes" id="UP000550707"/>
    </source>
</evidence>
<dbReference type="InParanoid" id="A0A7J8I8J7"/>
<dbReference type="Proteomes" id="UP000550707">
    <property type="component" value="Unassembled WGS sequence"/>
</dbReference>
<feature type="region of interest" description="Disordered" evidence="1">
    <location>
        <begin position="41"/>
        <end position="85"/>
    </location>
</feature>
<feature type="region of interest" description="Disordered" evidence="1">
    <location>
        <begin position="172"/>
        <end position="228"/>
    </location>
</feature>
<dbReference type="AlphaFoldDB" id="A0A7J8I8J7"/>
<gene>
    <name evidence="2" type="ORF">HJG59_010503</name>
</gene>
<feature type="region of interest" description="Disordered" evidence="1">
    <location>
        <begin position="1"/>
        <end position="28"/>
    </location>
</feature>
<organism evidence="2 3">
    <name type="scientific">Molossus molossus</name>
    <name type="common">Pallas' mastiff bat</name>
    <name type="synonym">Vespertilio molossus</name>
    <dbReference type="NCBI Taxonomy" id="27622"/>
    <lineage>
        <taxon>Eukaryota</taxon>
        <taxon>Metazoa</taxon>
        <taxon>Chordata</taxon>
        <taxon>Craniata</taxon>
        <taxon>Vertebrata</taxon>
        <taxon>Euteleostomi</taxon>
        <taxon>Mammalia</taxon>
        <taxon>Eutheria</taxon>
        <taxon>Laurasiatheria</taxon>
        <taxon>Chiroptera</taxon>
        <taxon>Yangochiroptera</taxon>
        <taxon>Molossidae</taxon>
        <taxon>Molossus</taxon>
    </lineage>
</organism>
<evidence type="ECO:0000256" key="1">
    <source>
        <dbReference type="SAM" id="MobiDB-lite"/>
    </source>
</evidence>
<feature type="compositionally biased region" description="Polar residues" evidence="1">
    <location>
        <begin position="217"/>
        <end position="228"/>
    </location>
</feature>
<feature type="compositionally biased region" description="Pro residues" evidence="1">
    <location>
        <begin position="17"/>
        <end position="27"/>
    </location>
</feature>
<feature type="compositionally biased region" description="Basic and acidic residues" evidence="1">
    <location>
        <begin position="60"/>
        <end position="72"/>
    </location>
</feature>
<keyword evidence="3" id="KW-1185">Reference proteome</keyword>
<dbReference type="EMBL" id="JACASF010000004">
    <property type="protein sequence ID" value="KAF6480628.1"/>
    <property type="molecule type" value="Genomic_DNA"/>
</dbReference>
<proteinExistence type="predicted"/>
<evidence type="ECO:0000313" key="2">
    <source>
        <dbReference type="EMBL" id="KAF6480628.1"/>
    </source>
</evidence>
<accession>A0A7J8I8J7</accession>
<feature type="compositionally biased region" description="Gly residues" evidence="1">
    <location>
        <begin position="49"/>
        <end position="59"/>
    </location>
</feature>
<protein>
    <submittedName>
        <fullName evidence="2">Uncharacterized protein</fullName>
    </submittedName>
</protein>